<keyword evidence="2" id="KW-0732">Signal</keyword>
<evidence type="ECO:0000313" key="4">
    <source>
        <dbReference type="EMBL" id="MFC0409232.1"/>
    </source>
</evidence>
<keyword evidence="5" id="KW-1185">Reference proteome</keyword>
<evidence type="ECO:0000256" key="3">
    <source>
        <dbReference type="SAM" id="MobiDB-lite"/>
    </source>
</evidence>
<comment type="similarity">
    <text evidence="1">Belongs to the MlaA family.</text>
</comment>
<accession>A0ABV6JV82</accession>
<gene>
    <name evidence="4" type="ORF">ACFFGY_13320</name>
</gene>
<dbReference type="RefSeq" id="WP_377044977.1">
    <property type="nucleotide sequence ID" value="NZ_JBHLUN010000008.1"/>
</dbReference>
<dbReference type="InterPro" id="IPR007428">
    <property type="entry name" value="MlaA"/>
</dbReference>
<comment type="caution">
    <text evidence="4">The sequence shown here is derived from an EMBL/GenBank/DDBJ whole genome shotgun (WGS) entry which is preliminary data.</text>
</comment>
<proteinExistence type="inferred from homology"/>
<evidence type="ECO:0000313" key="5">
    <source>
        <dbReference type="Proteomes" id="UP001589865"/>
    </source>
</evidence>
<sequence length="316" mass="33029">MKTVGTIPGALRHPSPGRPHGQARGRRFGRFLSRGLAVALALGATACATRPDPSDPDAVAEFNQTNDPIEPFNRSMFGIHQAIDRNLLRPAAVGYRAVVPDPLREGIHNALGNLKSPVTFINDVAQGEAGRARDTLTRFLLNSTVGLGGLIDVADKMGLPAHTADFGQTAGKAGLGEGPYLFIPLLGPSNPRDLAGFGAGIAANPFTYLTFGSDGLNYAYDYGIPVLTALDTRERLIETLDSVNRTSLDPYATYRSGYRQQRARDIASTGPVWPPGKGPNAAGATPEGPAAAPVPDAGKAAPSTGLGAGTRTPSQR</sequence>
<organism evidence="4 5">
    <name type="scientific">Roseomonas elaeocarpi</name>
    <dbReference type="NCBI Taxonomy" id="907779"/>
    <lineage>
        <taxon>Bacteria</taxon>
        <taxon>Pseudomonadati</taxon>
        <taxon>Pseudomonadota</taxon>
        <taxon>Alphaproteobacteria</taxon>
        <taxon>Acetobacterales</taxon>
        <taxon>Roseomonadaceae</taxon>
        <taxon>Roseomonas</taxon>
    </lineage>
</organism>
<dbReference type="PRINTS" id="PR01805">
    <property type="entry name" value="VACJLIPOPROT"/>
</dbReference>
<keyword evidence="4" id="KW-0449">Lipoprotein</keyword>
<dbReference type="Pfam" id="PF04333">
    <property type="entry name" value="MlaA"/>
    <property type="match status" value="1"/>
</dbReference>
<dbReference type="PANTHER" id="PTHR30035">
    <property type="entry name" value="LIPOPROTEIN VACJ-RELATED"/>
    <property type="match status" value="1"/>
</dbReference>
<evidence type="ECO:0000256" key="2">
    <source>
        <dbReference type="ARBA" id="ARBA00022729"/>
    </source>
</evidence>
<feature type="compositionally biased region" description="Low complexity" evidence="3">
    <location>
        <begin position="278"/>
        <end position="302"/>
    </location>
</feature>
<dbReference type="EMBL" id="JBHLUN010000008">
    <property type="protein sequence ID" value="MFC0409232.1"/>
    <property type="molecule type" value="Genomic_DNA"/>
</dbReference>
<evidence type="ECO:0000256" key="1">
    <source>
        <dbReference type="ARBA" id="ARBA00010634"/>
    </source>
</evidence>
<dbReference type="Proteomes" id="UP001589865">
    <property type="component" value="Unassembled WGS sequence"/>
</dbReference>
<feature type="region of interest" description="Disordered" evidence="3">
    <location>
        <begin position="267"/>
        <end position="316"/>
    </location>
</feature>
<reference evidence="4 5" key="1">
    <citation type="submission" date="2024-09" db="EMBL/GenBank/DDBJ databases">
        <authorList>
            <person name="Sun Q."/>
            <person name="Mori K."/>
        </authorList>
    </citation>
    <scope>NUCLEOTIDE SEQUENCE [LARGE SCALE GENOMIC DNA]</scope>
    <source>
        <strain evidence="4 5">TBRC 5777</strain>
    </source>
</reference>
<protein>
    <submittedName>
        <fullName evidence="4">VacJ family lipoprotein</fullName>
    </submittedName>
</protein>
<name>A0ABV6JV82_9PROT</name>
<dbReference type="PANTHER" id="PTHR30035:SF3">
    <property type="entry name" value="INTERMEMBRANE PHOSPHOLIPID TRANSPORT SYSTEM LIPOPROTEIN MLAA"/>
    <property type="match status" value="1"/>
</dbReference>
<feature type="region of interest" description="Disordered" evidence="3">
    <location>
        <begin position="1"/>
        <end position="25"/>
    </location>
</feature>